<keyword evidence="2" id="KW-1185">Reference proteome</keyword>
<dbReference type="STRING" id="37658.SAMN05661086_02952"/>
<evidence type="ECO:0000313" key="1">
    <source>
        <dbReference type="EMBL" id="SFR96953.1"/>
    </source>
</evidence>
<dbReference type="AlphaFoldDB" id="A0A1I6L0F3"/>
<gene>
    <name evidence="1" type="ORF">SAMN05661086_02952</name>
</gene>
<name>A0A1I6L0F3_9FIRM</name>
<dbReference type="EMBL" id="FOYZ01000012">
    <property type="protein sequence ID" value="SFR96953.1"/>
    <property type="molecule type" value="Genomic_DNA"/>
</dbReference>
<dbReference type="RefSeq" id="WP_092562306.1">
    <property type="nucleotide sequence ID" value="NZ_FOYZ01000012.1"/>
</dbReference>
<sequence length="210" mass="23874">MSVPYFKLSQDEVNQKIDKLVQYLVDCKMDDVCVINPKELIFDKKVRMKCRYACRVYNTNLRCPPNAPSVEECKEYVHSFEKGIIYRKTAPADHFAGEDAKKDYKWTKVSKFIQDTSAELESMAFYEGFYLAMAFGAGRCRQCVDIGGKCQGLADGVCRHQLESRPSLEGIGVDLIRSISNLNWNFSIIGKRSEIADIEIAGYIGFIALY</sequence>
<dbReference type="Pfam" id="PF10050">
    <property type="entry name" value="DUF2284"/>
    <property type="match status" value="1"/>
</dbReference>
<reference evidence="1 2" key="1">
    <citation type="submission" date="2016-10" db="EMBL/GenBank/DDBJ databases">
        <authorList>
            <person name="de Groot N.N."/>
        </authorList>
    </citation>
    <scope>NUCLEOTIDE SEQUENCE [LARGE SCALE GENOMIC DNA]</scope>
    <source>
        <strain evidence="1 2">743A</strain>
    </source>
</reference>
<organism evidence="1 2">
    <name type="scientific">Anaeromicropila populeti</name>
    <dbReference type="NCBI Taxonomy" id="37658"/>
    <lineage>
        <taxon>Bacteria</taxon>
        <taxon>Bacillati</taxon>
        <taxon>Bacillota</taxon>
        <taxon>Clostridia</taxon>
        <taxon>Lachnospirales</taxon>
        <taxon>Lachnospiraceae</taxon>
        <taxon>Anaeromicropila</taxon>
    </lineage>
</organism>
<accession>A0A1I6L0F3</accession>
<proteinExistence type="predicted"/>
<protein>
    <submittedName>
        <fullName evidence="1">Predicted metal-binding protein</fullName>
    </submittedName>
</protein>
<evidence type="ECO:0000313" key="2">
    <source>
        <dbReference type="Proteomes" id="UP000199659"/>
    </source>
</evidence>
<dbReference type="OrthoDB" id="5420534at2"/>
<dbReference type="InterPro" id="IPR019271">
    <property type="entry name" value="DUF2284_metal-binding"/>
</dbReference>
<dbReference type="Proteomes" id="UP000199659">
    <property type="component" value="Unassembled WGS sequence"/>
</dbReference>